<feature type="region of interest" description="Disordered" evidence="2">
    <location>
        <begin position="180"/>
        <end position="305"/>
    </location>
</feature>
<dbReference type="PANTHER" id="PTHR33322:SF4">
    <property type="entry name" value="BAG DOMAIN CONTAINING PROTEIN, EXPRESSED"/>
    <property type="match status" value="1"/>
</dbReference>
<keyword evidence="5" id="KW-1185">Reference proteome</keyword>
<reference evidence="4" key="1">
    <citation type="journal article" date="2018" name="DNA Res.">
        <title>Multiple hybrid de novo genome assembly of finger millet, an orphan allotetraploid crop.</title>
        <authorList>
            <person name="Hatakeyama M."/>
            <person name="Aluri S."/>
            <person name="Balachadran M.T."/>
            <person name="Sivarajan S.R."/>
            <person name="Patrignani A."/>
            <person name="Gruter S."/>
            <person name="Poveda L."/>
            <person name="Shimizu-Inatsugi R."/>
            <person name="Baeten J."/>
            <person name="Francoijs K.J."/>
            <person name="Nataraja K.N."/>
            <person name="Reddy Y.A.N."/>
            <person name="Phadnis S."/>
            <person name="Ravikumar R.L."/>
            <person name="Schlapbach R."/>
            <person name="Sreeman S.M."/>
            <person name="Shimizu K.K."/>
        </authorList>
    </citation>
    <scope>NUCLEOTIDE SEQUENCE</scope>
</reference>
<feature type="compositionally biased region" description="Low complexity" evidence="2">
    <location>
        <begin position="180"/>
        <end position="189"/>
    </location>
</feature>
<dbReference type="InterPro" id="IPR040400">
    <property type="entry name" value="BAG5/6/7/8"/>
</dbReference>
<feature type="compositionally biased region" description="Low complexity" evidence="2">
    <location>
        <begin position="63"/>
        <end position="75"/>
    </location>
</feature>
<dbReference type="InterPro" id="IPR003103">
    <property type="entry name" value="BAG_domain"/>
</dbReference>
<sequence length="374" mass="40427">MASRRFFQYNPYDDYYCAAPPANYPYPYYICPDQFSTAEPPAARPRPAATVNPKPRRKTVSIPVVGPGHPEPAAAAPKIRKPALSAEAAAARIQATARGFLARKAVRALRAVEREAEEIGEKVACDAEALRGDGRARIAFSEALMKLLFRLDAVRGAREYRKRVAKLVLALQDAVDALAQPRPEPAAAEEAPESEVTQVDELPEDNEVAPEQPGAPQHTCETESKAPAEMEVDGDGATDEHETEQAPDGANNNGDEVLDNAASDGEWEMVTEEPESAPAAEASAEPAHQEPAAAEVGKAKEKTGGADTKKLMEMVAALCEQNAQQCAVIGALAERVDALERIVRRVEDAERRRQRAKKLKKEGKGNNQTKCCVD</sequence>
<dbReference type="GO" id="GO:0009506">
    <property type="term" value="C:plasmodesma"/>
    <property type="evidence" value="ECO:0007669"/>
    <property type="project" value="TreeGrafter"/>
</dbReference>
<feature type="region of interest" description="Disordered" evidence="2">
    <location>
        <begin position="40"/>
        <end position="75"/>
    </location>
</feature>
<dbReference type="AlphaFoldDB" id="A0AAV5D0X6"/>
<dbReference type="PROSITE" id="PS50096">
    <property type="entry name" value="IQ"/>
    <property type="match status" value="1"/>
</dbReference>
<comment type="caution">
    <text evidence="4">The sequence shown here is derived from an EMBL/GenBank/DDBJ whole genome shotgun (WGS) entry which is preliminary data.</text>
</comment>
<evidence type="ECO:0000256" key="1">
    <source>
        <dbReference type="ARBA" id="ARBA00023186"/>
    </source>
</evidence>
<accession>A0AAV5D0X6</accession>
<feature type="region of interest" description="Disordered" evidence="2">
    <location>
        <begin position="348"/>
        <end position="374"/>
    </location>
</feature>
<feature type="compositionally biased region" description="Polar residues" evidence="2">
    <location>
        <begin position="365"/>
        <end position="374"/>
    </location>
</feature>
<dbReference type="Proteomes" id="UP001054889">
    <property type="component" value="Unassembled WGS sequence"/>
</dbReference>
<organism evidence="4 5">
    <name type="scientific">Eleusine coracana subsp. coracana</name>
    <dbReference type="NCBI Taxonomy" id="191504"/>
    <lineage>
        <taxon>Eukaryota</taxon>
        <taxon>Viridiplantae</taxon>
        <taxon>Streptophyta</taxon>
        <taxon>Embryophyta</taxon>
        <taxon>Tracheophyta</taxon>
        <taxon>Spermatophyta</taxon>
        <taxon>Magnoliopsida</taxon>
        <taxon>Liliopsida</taxon>
        <taxon>Poales</taxon>
        <taxon>Poaceae</taxon>
        <taxon>PACMAD clade</taxon>
        <taxon>Chloridoideae</taxon>
        <taxon>Cynodonteae</taxon>
        <taxon>Eleusininae</taxon>
        <taxon>Eleusine</taxon>
    </lineage>
</organism>
<evidence type="ECO:0000313" key="5">
    <source>
        <dbReference type="Proteomes" id="UP001054889"/>
    </source>
</evidence>
<dbReference type="SMART" id="SM00264">
    <property type="entry name" value="BAG"/>
    <property type="match status" value="1"/>
</dbReference>
<evidence type="ECO:0000256" key="2">
    <source>
        <dbReference type="SAM" id="MobiDB-lite"/>
    </source>
</evidence>
<dbReference type="PROSITE" id="PS51035">
    <property type="entry name" value="BAG"/>
    <property type="match status" value="1"/>
</dbReference>
<proteinExistence type="predicted"/>
<dbReference type="SUPFAM" id="SSF63491">
    <property type="entry name" value="BAG domain"/>
    <property type="match status" value="1"/>
</dbReference>
<dbReference type="Pfam" id="PF02179">
    <property type="entry name" value="BAG"/>
    <property type="match status" value="1"/>
</dbReference>
<reference evidence="4" key="2">
    <citation type="submission" date="2021-12" db="EMBL/GenBank/DDBJ databases">
        <title>Resequencing data analysis of finger millet.</title>
        <authorList>
            <person name="Hatakeyama M."/>
            <person name="Aluri S."/>
            <person name="Balachadran M.T."/>
            <person name="Sivarajan S.R."/>
            <person name="Poveda L."/>
            <person name="Shimizu-Inatsugi R."/>
            <person name="Schlapbach R."/>
            <person name="Sreeman S.M."/>
            <person name="Shimizu K.K."/>
        </authorList>
    </citation>
    <scope>NUCLEOTIDE SEQUENCE</scope>
</reference>
<dbReference type="GO" id="GO:0006457">
    <property type="term" value="P:protein folding"/>
    <property type="evidence" value="ECO:0007669"/>
    <property type="project" value="TreeGrafter"/>
</dbReference>
<evidence type="ECO:0000313" key="4">
    <source>
        <dbReference type="EMBL" id="GJN04397.1"/>
    </source>
</evidence>
<feature type="compositionally biased region" description="Low complexity" evidence="2">
    <location>
        <begin position="276"/>
        <end position="295"/>
    </location>
</feature>
<dbReference type="GO" id="GO:0051087">
    <property type="term" value="F:protein-folding chaperone binding"/>
    <property type="evidence" value="ECO:0007669"/>
    <property type="project" value="InterPro"/>
</dbReference>
<name>A0AAV5D0X6_ELECO</name>
<keyword evidence="1" id="KW-0143">Chaperone</keyword>
<dbReference type="EMBL" id="BQKI01000011">
    <property type="protein sequence ID" value="GJN04397.1"/>
    <property type="molecule type" value="Genomic_DNA"/>
</dbReference>
<feature type="compositionally biased region" description="Acidic residues" evidence="2">
    <location>
        <begin position="265"/>
        <end position="275"/>
    </location>
</feature>
<evidence type="ECO:0000259" key="3">
    <source>
        <dbReference type="PROSITE" id="PS51035"/>
    </source>
</evidence>
<feature type="compositionally biased region" description="Basic residues" evidence="2">
    <location>
        <begin position="352"/>
        <end position="361"/>
    </location>
</feature>
<protein>
    <recommendedName>
        <fullName evidence="3">BAG domain-containing protein</fullName>
    </recommendedName>
</protein>
<gene>
    <name evidence="4" type="primary">ga21944</name>
    <name evidence="4" type="ORF">PR202_ga21944</name>
</gene>
<dbReference type="PANTHER" id="PTHR33322">
    <property type="entry name" value="BAG DOMAIN CONTAINING PROTEIN, EXPRESSED"/>
    <property type="match status" value="1"/>
</dbReference>
<feature type="domain" description="BAG" evidence="3">
    <location>
        <begin position="108"/>
        <end position="179"/>
    </location>
</feature>